<dbReference type="InterPro" id="IPR013786">
    <property type="entry name" value="AcylCoA_DH/ox_N"/>
</dbReference>
<evidence type="ECO:0000259" key="2">
    <source>
        <dbReference type="Pfam" id="PF02771"/>
    </source>
</evidence>
<dbReference type="SUPFAM" id="SSF56645">
    <property type="entry name" value="Acyl-CoA dehydrogenase NM domain-like"/>
    <property type="match status" value="1"/>
</dbReference>
<dbReference type="Proteomes" id="UP001216253">
    <property type="component" value="Unassembled WGS sequence"/>
</dbReference>
<dbReference type="InterPro" id="IPR046373">
    <property type="entry name" value="Acyl-CoA_Oxase/DH_mid-dom_sf"/>
</dbReference>
<keyword evidence="5" id="KW-1185">Reference proteome</keyword>
<dbReference type="RefSeq" id="WP_275229281.1">
    <property type="nucleotide sequence ID" value="NZ_JARESE010000051.1"/>
</dbReference>
<dbReference type="InterPro" id="IPR009100">
    <property type="entry name" value="AcylCoA_DH/oxidase_NM_dom_sf"/>
</dbReference>
<gene>
    <name evidence="4" type="ORF">PYV00_15835</name>
</gene>
<name>A0ABT5WTG1_9SPHN</name>
<protein>
    <submittedName>
        <fullName evidence="4">Acyl-CoA dehydrogenase family protein</fullName>
    </submittedName>
</protein>
<accession>A0ABT5WTG1</accession>
<dbReference type="InterPro" id="IPR036250">
    <property type="entry name" value="AcylCo_DH-like_C"/>
</dbReference>
<comment type="caution">
    <text evidence="4">The sequence shown here is derived from an EMBL/GenBank/DDBJ whole genome shotgun (WGS) entry which is preliminary data.</text>
</comment>
<dbReference type="EMBL" id="JARESE010000051">
    <property type="protein sequence ID" value="MDE8653172.1"/>
    <property type="molecule type" value="Genomic_DNA"/>
</dbReference>
<evidence type="ECO:0000259" key="3">
    <source>
        <dbReference type="Pfam" id="PF08028"/>
    </source>
</evidence>
<feature type="domain" description="Acyl-CoA dehydrogenase/oxidase N-terminal" evidence="2">
    <location>
        <begin position="24"/>
        <end position="95"/>
    </location>
</feature>
<dbReference type="PIRSF" id="PIRSF016578">
    <property type="entry name" value="HsaA"/>
    <property type="match status" value="1"/>
</dbReference>
<dbReference type="Gene3D" id="1.10.540.10">
    <property type="entry name" value="Acyl-CoA dehydrogenase/oxidase, N-terminal domain"/>
    <property type="match status" value="1"/>
</dbReference>
<dbReference type="InterPro" id="IPR013107">
    <property type="entry name" value="Acyl-CoA_DH_C"/>
</dbReference>
<keyword evidence="1" id="KW-0560">Oxidoreductase</keyword>
<sequence>MKRGVTESAEADLLERLTGLRDLVEASANERDEASEISAEVIRALEESGLFGLMAPAELGGLEAHPLTVLEALKTLSYFDGSTGWYCQAATTGVAVAGAFLGDRAIEAIFCSDKCATCAGQAAPSGKAERVGDGYRISGTFSFGSGLPNAAWVVGGYILHENGAPAKRDNGQPVMLIALAPRERVEVLGNWNVLGLRGTGSYDFRVEEQIVHADFVFDAANPIQKRGGSLYAMGFSAIPALCHSAFGVGCSERLLDEWAAYAHGKARPQGGTLAQTDTFQRDFAHAHARMRSADAYVRTTFGALYGAAELGSLSDDMRVDGRLCASNVISSAAKIGQAAFASSATTGLRDGGRLQRCYRDLQAANAHFLTGEQSFIDAGRYLVRIPGATPGL</sequence>
<dbReference type="Pfam" id="PF08028">
    <property type="entry name" value="Acyl-CoA_dh_2"/>
    <property type="match status" value="1"/>
</dbReference>
<dbReference type="Pfam" id="PF02771">
    <property type="entry name" value="Acyl-CoA_dh_N"/>
    <property type="match status" value="1"/>
</dbReference>
<dbReference type="Gene3D" id="2.40.110.10">
    <property type="entry name" value="Butyryl-CoA Dehydrogenase, subunit A, domain 2"/>
    <property type="match status" value="1"/>
</dbReference>
<feature type="domain" description="Acyl-CoA dehydrogenase C-terminal" evidence="3">
    <location>
        <begin position="241"/>
        <end position="370"/>
    </location>
</feature>
<organism evidence="4 5">
    <name type="scientific">Novosphingobium album</name>
    <name type="common">ex Liu et al. 2023</name>
    <dbReference type="NCBI Taxonomy" id="3031130"/>
    <lineage>
        <taxon>Bacteria</taxon>
        <taxon>Pseudomonadati</taxon>
        <taxon>Pseudomonadota</taxon>
        <taxon>Alphaproteobacteria</taxon>
        <taxon>Sphingomonadales</taxon>
        <taxon>Sphingomonadaceae</taxon>
        <taxon>Novosphingobium</taxon>
    </lineage>
</organism>
<reference evidence="4 5" key="1">
    <citation type="submission" date="2023-03" db="EMBL/GenBank/DDBJ databases">
        <title>NovoSphingobium album sp. nov. isolated from polycyclic aromatic hydrocarbons- and heavy-metal polluted soil.</title>
        <authorList>
            <person name="Liu Z."/>
            <person name="Wang K."/>
        </authorList>
    </citation>
    <scope>NUCLEOTIDE SEQUENCE [LARGE SCALE GENOMIC DNA]</scope>
    <source>
        <strain evidence="4 5">H3SJ31-1</strain>
    </source>
</reference>
<dbReference type="Gene3D" id="1.20.140.10">
    <property type="entry name" value="Butyryl-CoA Dehydrogenase, subunit A, domain 3"/>
    <property type="match status" value="1"/>
</dbReference>
<dbReference type="SUPFAM" id="SSF47203">
    <property type="entry name" value="Acyl-CoA dehydrogenase C-terminal domain-like"/>
    <property type="match status" value="1"/>
</dbReference>
<dbReference type="PANTHER" id="PTHR43884:SF12">
    <property type="entry name" value="ISOVALERYL-COA DEHYDROGENASE, MITOCHONDRIAL-RELATED"/>
    <property type="match status" value="1"/>
</dbReference>
<dbReference type="PANTHER" id="PTHR43884">
    <property type="entry name" value="ACYL-COA DEHYDROGENASE"/>
    <property type="match status" value="1"/>
</dbReference>
<evidence type="ECO:0000313" key="5">
    <source>
        <dbReference type="Proteomes" id="UP001216253"/>
    </source>
</evidence>
<proteinExistence type="predicted"/>
<evidence type="ECO:0000256" key="1">
    <source>
        <dbReference type="ARBA" id="ARBA00023002"/>
    </source>
</evidence>
<evidence type="ECO:0000313" key="4">
    <source>
        <dbReference type="EMBL" id="MDE8653172.1"/>
    </source>
</evidence>
<dbReference type="InterPro" id="IPR037069">
    <property type="entry name" value="AcylCoA_DH/ox_N_sf"/>
</dbReference>